<dbReference type="InterPro" id="IPR007515">
    <property type="entry name" value="Mss4"/>
</dbReference>
<keyword evidence="3" id="KW-0653">Protein transport</keyword>
<reference evidence="5" key="1">
    <citation type="submission" date="2012-12" db="EMBL/GenBank/DDBJ databases">
        <title>Identification and characterization of a phenylalanine ammonia-lyase gene family in Isatis indigotica Fort.</title>
        <authorList>
            <person name="Liu Q."/>
            <person name="Chen J."/>
            <person name="Zhou X."/>
            <person name="Di P."/>
            <person name="Xiao Y."/>
            <person name="Xuan H."/>
            <person name="Zhang L."/>
            <person name="Chen W."/>
        </authorList>
    </citation>
    <scope>NUCLEOTIDE SEQUENCE</scope>
    <source>
        <tissue evidence="5">Salivary gland</tissue>
    </source>
</reference>
<dbReference type="PROSITE" id="PS51796">
    <property type="entry name" value="MSS4"/>
    <property type="match status" value="1"/>
</dbReference>
<feature type="region of interest" description="Disordered" evidence="4">
    <location>
        <begin position="1"/>
        <end position="20"/>
    </location>
</feature>
<dbReference type="FunFam" id="2.170.150.10:FF:000005">
    <property type="entry name" value="Guanine nucleotide exchange factor MSS4"/>
    <property type="match status" value="1"/>
</dbReference>
<dbReference type="PANTHER" id="PTHR13276:SF0">
    <property type="entry name" value="GUANINE NUCLEOTIDE EXCHANGE FACTOR MSS4"/>
    <property type="match status" value="1"/>
</dbReference>
<evidence type="ECO:0000256" key="2">
    <source>
        <dbReference type="ARBA" id="ARBA00022658"/>
    </source>
</evidence>
<dbReference type="GO" id="GO:0006892">
    <property type="term" value="P:post-Golgi vesicle-mediated transport"/>
    <property type="evidence" value="ECO:0007669"/>
    <property type="project" value="TreeGrafter"/>
</dbReference>
<dbReference type="Pfam" id="PF04421">
    <property type="entry name" value="Mss4"/>
    <property type="match status" value="1"/>
</dbReference>
<evidence type="ECO:0000256" key="3">
    <source>
        <dbReference type="ARBA" id="ARBA00022927"/>
    </source>
</evidence>
<dbReference type="PANTHER" id="PTHR13276">
    <property type="entry name" value="GUANINE NUCLEOTIDE EXCHANGE FACTOR MSS4"/>
    <property type="match status" value="1"/>
</dbReference>
<dbReference type="GO" id="GO:0005085">
    <property type="term" value="F:guanyl-nucleotide exchange factor activity"/>
    <property type="evidence" value="ECO:0007669"/>
    <property type="project" value="UniProtKB-KW"/>
</dbReference>
<organism evidence="5">
    <name type="scientific">Ixodes ricinus</name>
    <name type="common">Common tick</name>
    <name type="synonym">Acarus ricinus</name>
    <dbReference type="NCBI Taxonomy" id="34613"/>
    <lineage>
        <taxon>Eukaryota</taxon>
        <taxon>Metazoa</taxon>
        <taxon>Ecdysozoa</taxon>
        <taxon>Arthropoda</taxon>
        <taxon>Chelicerata</taxon>
        <taxon>Arachnida</taxon>
        <taxon>Acari</taxon>
        <taxon>Parasitiformes</taxon>
        <taxon>Ixodida</taxon>
        <taxon>Ixodoidea</taxon>
        <taxon>Ixodidae</taxon>
        <taxon>Ixodinae</taxon>
        <taxon>Ixodes</taxon>
    </lineage>
</organism>
<dbReference type="GO" id="GO:0016020">
    <property type="term" value="C:membrane"/>
    <property type="evidence" value="ECO:0007669"/>
    <property type="project" value="TreeGrafter"/>
</dbReference>
<dbReference type="EMBL" id="GADI01003069">
    <property type="protein sequence ID" value="JAA70739.1"/>
    <property type="molecule type" value="mRNA"/>
</dbReference>
<dbReference type="SUPFAM" id="SSF51316">
    <property type="entry name" value="Mss4-like"/>
    <property type="match status" value="1"/>
</dbReference>
<dbReference type="GO" id="GO:0007264">
    <property type="term" value="P:small GTPase-mediated signal transduction"/>
    <property type="evidence" value="ECO:0007669"/>
    <property type="project" value="InterPro"/>
</dbReference>
<protein>
    <submittedName>
        <fullName evidence="5">Putative rab</fullName>
    </submittedName>
</protein>
<keyword evidence="2" id="KW-0344">Guanine-nucleotide releasing factor</keyword>
<sequence>MDTNKGAGEGTVGNGDTTRETLVENGKNKVHIECKYCSSRILNAGMCQFVQTEYTLPPLERDDSAQDPKDNVENVTDFWCVEDIYTFENIGFSNTVGKAKYLACADCDRGPVGWHSLETKKSFVALSRVRHL</sequence>
<dbReference type="AlphaFoldDB" id="A0A0K8RJN2"/>
<accession>A0A0K8RJN2</accession>
<proteinExistence type="evidence at transcript level"/>
<evidence type="ECO:0000256" key="1">
    <source>
        <dbReference type="ARBA" id="ARBA00022448"/>
    </source>
</evidence>
<dbReference type="Gene3D" id="2.170.150.10">
    <property type="entry name" value="Metal Binding Protein, Guanine Nucleotide Exchange Factor, Chain A"/>
    <property type="match status" value="1"/>
</dbReference>
<dbReference type="GO" id="GO:0005829">
    <property type="term" value="C:cytosol"/>
    <property type="evidence" value="ECO:0007669"/>
    <property type="project" value="TreeGrafter"/>
</dbReference>
<dbReference type="GO" id="GO:0008270">
    <property type="term" value="F:zinc ion binding"/>
    <property type="evidence" value="ECO:0007669"/>
    <property type="project" value="TreeGrafter"/>
</dbReference>
<evidence type="ECO:0000256" key="4">
    <source>
        <dbReference type="SAM" id="MobiDB-lite"/>
    </source>
</evidence>
<name>A0A0K8RJN2_IXORI</name>
<dbReference type="InterPro" id="IPR011057">
    <property type="entry name" value="Mss4-like_sf"/>
</dbReference>
<dbReference type="GO" id="GO:0015031">
    <property type="term" value="P:protein transport"/>
    <property type="evidence" value="ECO:0007669"/>
    <property type="project" value="UniProtKB-KW"/>
</dbReference>
<evidence type="ECO:0000313" key="5">
    <source>
        <dbReference type="EMBL" id="JAA70739.1"/>
    </source>
</evidence>
<keyword evidence="1" id="KW-0813">Transport</keyword>
<dbReference type="InterPro" id="IPR011323">
    <property type="entry name" value="Mss4/transl-control_tumour"/>
</dbReference>